<comment type="similarity">
    <text evidence="1">Belongs to the sigma-70 factor family. ECF subfamily.</text>
</comment>
<dbReference type="OrthoDB" id="9795666at2"/>
<dbReference type="Proteomes" id="UP000306509">
    <property type="component" value="Unassembled WGS sequence"/>
</dbReference>
<proteinExistence type="inferred from homology"/>
<gene>
    <name evidence="8" type="primary">sigM_4</name>
    <name evidence="8" type="ORF">DSM106044_05131</name>
</gene>
<evidence type="ECO:0000256" key="3">
    <source>
        <dbReference type="ARBA" id="ARBA00023082"/>
    </source>
</evidence>
<dbReference type="NCBIfam" id="TIGR02937">
    <property type="entry name" value="sigma70-ECF"/>
    <property type="match status" value="1"/>
</dbReference>
<evidence type="ECO:0000259" key="6">
    <source>
        <dbReference type="Pfam" id="PF04542"/>
    </source>
</evidence>
<keyword evidence="5" id="KW-0804">Transcription</keyword>
<evidence type="ECO:0000256" key="2">
    <source>
        <dbReference type="ARBA" id="ARBA00023015"/>
    </source>
</evidence>
<reference evidence="8 9" key="1">
    <citation type="journal article" date="2019" name="Anaerobe">
        <title>Detection of Robinsoniella peoriensis in multiple bone samples of a trauma patient.</title>
        <authorList>
            <person name="Schrottner P."/>
            <person name="Hartwich K."/>
            <person name="Bunk B."/>
            <person name="Schober I."/>
            <person name="Helbig S."/>
            <person name="Rudolph W.W."/>
            <person name="Gunzer F."/>
        </authorList>
    </citation>
    <scope>NUCLEOTIDE SEQUENCE [LARGE SCALE GENOMIC DNA]</scope>
    <source>
        <strain evidence="8 9">DSM 106044</strain>
    </source>
</reference>
<keyword evidence="9" id="KW-1185">Reference proteome</keyword>
<dbReference type="SUPFAM" id="SSF88659">
    <property type="entry name" value="Sigma3 and sigma4 domains of RNA polymerase sigma factors"/>
    <property type="match status" value="1"/>
</dbReference>
<evidence type="ECO:0000256" key="5">
    <source>
        <dbReference type="ARBA" id="ARBA00023163"/>
    </source>
</evidence>
<dbReference type="InterPro" id="IPR036388">
    <property type="entry name" value="WH-like_DNA-bd_sf"/>
</dbReference>
<dbReference type="InterPro" id="IPR013324">
    <property type="entry name" value="RNA_pol_sigma_r3/r4-like"/>
</dbReference>
<dbReference type="EMBL" id="QGQD01000105">
    <property type="protein sequence ID" value="TLC98070.1"/>
    <property type="molecule type" value="Genomic_DNA"/>
</dbReference>
<feature type="domain" description="RNA polymerase sigma-70 region 2" evidence="6">
    <location>
        <begin position="8"/>
        <end position="72"/>
    </location>
</feature>
<dbReference type="RefSeq" id="WP_044295059.1">
    <property type="nucleotide sequence ID" value="NZ_CABMJZ010000041.1"/>
</dbReference>
<dbReference type="InterPro" id="IPR014284">
    <property type="entry name" value="RNA_pol_sigma-70_dom"/>
</dbReference>
<dbReference type="Pfam" id="PF04542">
    <property type="entry name" value="Sigma70_r2"/>
    <property type="match status" value="1"/>
</dbReference>
<sequence length="157" mass="18672">MTDFNEIYKLYFRDVYKYVLSLSRNEAIAEEITQETFFKALRNIDKFEGKCKLYVWLCQIAKNCYFTSVKNEQKSTMLNETQETANEVNIEQSLLTKESALEIHKALHSLEEPYKEVFTLRVFGELSFQQIGILFEKTESWARVTYHRAKTKLKERL</sequence>
<evidence type="ECO:0000313" key="8">
    <source>
        <dbReference type="EMBL" id="TLC98070.1"/>
    </source>
</evidence>
<evidence type="ECO:0000259" key="7">
    <source>
        <dbReference type="Pfam" id="PF08281"/>
    </source>
</evidence>
<dbReference type="GO" id="GO:0006352">
    <property type="term" value="P:DNA-templated transcription initiation"/>
    <property type="evidence" value="ECO:0007669"/>
    <property type="project" value="InterPro"/>
</dbReference>
<keyword evidence="4" id="KW-0238">DNA-binding</keyword>
<feature type="domain" description="RNA polymerase sigma factor 70 region 4 type 2" evidence="7">
    <location>
        <begin position="101"/>
        <end position="153"/>
    </location>
</feature>
<keyword evidence="3" id="KW-0731">Sigma factor</keyword>
<name>A0A4U8Q0C6_9FIRM</name>
<comment type="caution">
    <text evidence="8">The sequence shown here is derived from an EMBL/GenBank/DDBJ whole genome shotgun (WGS) entry which is preliminary data.</text>
</comment>
<dbReference type="InterPro" id="IPR039425">
    <property type="entry name" value="RNA_pol_sigma-70-like"/>
</dbReference>
<dbReference type="SUPFAM" id="SSF88946">
    <property type="entry name" value="Sigma2 domain of RNA polymerase sigma factors"/>
    <property type="match status" value="1"/>
</dbReference>
<evidence type="ECO:0000256" key="4">
    <source>
        <dbReference type="ARBA" id="ARBA00023125"/>
    </source>
</evidence>
<dbReference type="InterPro" id="IPR007627">
    <property type="entry name" value="RNA_pol_sigma70_r2"/>
</dbReference>
<dbReference type="GO" id="GO:0016987">
    <property type="term" value="F:sigma factor activity"/>
    <property type="evidence" value="ECO:0007669"/>
    <property type="project" value="UniProtKB-KW"/>
</dbReference>
<dbReference type="InterPro" id="IPR013249">
    <property type="entry name" value="RNA_pol_sigma70_r4_t2"/>
</dbReference>
<dbReference type="Gene3D" id="1.10.1740.10">
    <property type="match status" value="1"/>
</dbReference>
<dbReference type="GO" id="GO:0003677">
    <property type="term" value="F:DNA binding"/>
    <property type="evidence" value="ECO:0007669"/>
    <property type="project" value="UniProtKB-KW"/>
</dbReference>
<dbReference type="Pfam" id="PF08281">
    <property type="entry name" value="Sigma70_r4_2"/>
    <property type="match status" value="1"/>
</dbReference>
<dbReference type="InterPro" id="IPR013325">
    <property type="entry name" value="RNA_pol_sigma_r2"/>
</dbReference>
<dbReference type="Gene3D" id="1.10.10.10">
    <property type="entry name" value="Winged helix-like DNA-binding domain superfamily/Winged helix DNA-binding domain"/>
    <property type="match status" value="1"/>
</dbReference>
<dbReference type="PANTHER" id="PTHR43133:SF8">
    <property type="entry name" value="RNA POLYMERASE SIGMA FACTOR HI_1459-RELATED"/>
    <property type="match status" value="1"/>
</dbReference>
<organism evidence="8 9">
    <name type="scientific">Robinsoniella peoriensis</name>
    <dbReference type="NCBI Taxonomy" id="180332"/>
    <lineage>
        <taxon>Bacteria</taxon>
        <taxon>Bacillati</taxon>
        <taxon>Bacillota</taxon>
        <taxon>Clostridia</taxon>
        <taxon>Lachnospirales</taxon>
        <taxon>Lachnospiraceae</taxon>
        <taxon>Robinsoniella</taxon>
    </lineage>
</organism>
<dbReference type="STRING" id="180332.GCA_000797495_00763"/>
<protein>
    <submittedName>
        <fullName evidence="8">RNA polymerase sigma factor SigM</fullName>
    </submittedName>
</protein>
<evidence type="ECO:0000256" key="1">
    <source>
        <dbReference type="ARBA" id="ARBA00010641"/>
    </source>
</evidence>
<accession>A0A4U8Q0C6</accession>
<evidence type="ECO:0000313" key="9">
    <source>
        <dbReference type="Proteomes" id="UP000306509"/>
    </source>
</evidence>
<keyword evidence="2" id="KW-0805">Transcription regulation</keyword>
<dbReference type="AlphaFoldDB" id="A0A4U8Q0C6"/>
<dbReference type="PANTHER" id="PTHR43133">
    <property type="entry name" value="RNA POLYMERASE ECF-TYPE SIGMA FACTO"/>
    <property type="match status" value="1"/>
</dbReference>